<feature type="compositionally biased region" description="Basic and acidic residues" evidence="2">
    <location>
        <begin position="271"/>
        <end position="290"/>
    </location>
</feature>
<evidence type="ECO:0000313" key="5">
    <source>
        <dbReference type="Proteomes" id="UP000216802"/>
    </source>
</evidence>
<dbReference type="InterPro" id="IPR009459">
    <property type="entry name" value="MucBP_dom"/>
</dbReference>
<feature type="compositionally biased region" description="Basic and acidic residues" evidence="2">
    <location>
        <begin position="399"/>
        <end position="410"/>
    </location>
</feature>
<sequence length="665" mass="72597">MKKTILLSVSLGVLGFTSPLLHEQIVGAETAQSSTQELPDKVTIHQQFQVRNIRGEKSILDKKATMNVYIDKSKSTKFAVPDNISHYHPVVAEVAVSSAGPVVNYLADDATVTVKYLDENANPIQKDLIFNQATIFGRYRLNKDEYNLPGYELLSSEAINGTIKDTNWDVTLKYRNLNPVIATDKLTTVVTPDQSKPDNKPAEIKQVGEPTQALPENPVDETTAVISKTPIVPTKPSPSKPGNAIDNTDLLVTVPKTASQGNTKEVQAPDINEKAVKTFNPDGKKDDKKRQVAVAPETGKDQKRQAGDNATTKLPDVESKIMPQTEAKKAPTALAQQTGTTEPAGKSEKSSGSPIKVDPTSSKSAENQVEAVKPVEKTQTSLETVKKPAETAVETSPKSADKSASSKETGKISQTESIGIEKSGTPTKPTIQEASVAKESQKAVDHQEKLPTAKTYQLRGIDNHGRLLFNKSMQLTLEEAQAFRSKNIEFYGYDLQSTDLDFSSKVVTLHYLAKKVTFKIINADQAGRILSKDSVELEFGQTKTYNAKLIPGYQVKQSLKELKADNLMPEDVQFTYTKLADRSESKLDEKATVADKAEPKKQHQLLASSHKRSKNNEKNHEKVADTSDRSGKLPQTGDTKSVVGVLSGVALLAALIGQKLFKRLI</sequence>
<evidence type="ECO:0000256" key="1">
    <source>
        <dbReference type="ARBA" id="ARBA00022737"/>
    </source>
</evidence>
<evidence type="ECO:0000259" key="3">
    <source>
        <dbReference type="Pfam" id="PF06458"/>
    </source>
</evidence>
<feature type="compositionally biased region" description="Basic and acidic residues" evidence="2">
    <location>
        <begin position="614"/>
        <end position="631"/>
    </location>
</feature>
<dbReference type="AlphaFoldDB" id="A0A269YIV7"/>
<feature type="domain" description="MucBP" evidence="3">
    <location>
        <begin position="111"/>
        <end position="175"/>
    </location>
</feature>
<dbReference type="NCBIfam" id="TIGR01167">
    <property type="entry name" value="LPXTG_anchor"/>
    <property type="match status" value="1"/>
</dbReference>
<organism evidence="4 5">
    <name type="scientific">Lentilactobacillus parakefiri</name>
    <dbReference type="NCBI Taxonomy" id="152332"/>
    <lineage>
        <taxon>Bacteria</taxon>
        <taxon>Bacillati</taxon>
        <taxon>Bacillota</taxon>
        <taxon>Bacilli</taxon>
        <taxon>Lactobacillales</taxon>
        <taxon>Lactobacillaceae</taxon>
        <taxon>Lentilactobacillus</taxon>
    </lineage>
</organism>
<dbReference type="EMBL" id="NCXI01000018">
    <property type="protein sequence ID" value="PAK85487.1"/>
    <property type="molecule type" value="Genomic_DNA"/>
</dbReference>
<feature type="region of interest" description="Disordered" evidence="2">
    <location>
        <begin position="227"/>
        <end position="432"/>
    </location>
</feature>
<dbReference type="Pfam" id="PF06458">
    <property type="entry name" value="MucBP"/>
    <property type="match status" value="1"/>
</dbReference>
<dbReference type="RefSeq" id="WP_095354422.1">
    <property type="nucleotide sequence ID" value="NZ_NCXI01000018.1"/>
</dbReference>
<dbReference type="Gene3D" id="3.10.20.320">
    <property type="entry name" value="Putative peptidoglycan bound protein (lpxtg motif)"/>
    <property type="match status" value="1"/>
</dbReference>
<dbReference type="Proteomes" id="UP000216802">
    <property type="component" value="Unassembled WGS sequence"/>
</dbReference>
<gene>
    <name evidence="4" type="ORF">B8W98_03765</name>
</gene>
<accession>A0A269YIV7</accession>
<feature type="compositionally biased region" description="Basic and acidic residues" evidence="2">
    <location>
        <begin position="588"/>
        <end position="601"/>
    </location>
</feature>
<feature type="region of interest" description="Disordered" evidence="2">
    <location>
        <begin position="588"/>
        <end position="638"/>
    </location>
</feature>
<comment type="caution">
    <text evidence="4">The sequence shown here is derived from an EMBL/GenBank/DDBJ whole genome shotgun (WGS) entry which is preliminary data.</text>
</comment>
<proteinExistence type="predicted"/>
<evidence type="ECO:0000256" key="2">
    <source>
        <dbReference type="SAM" id="MobiDB-lite"/>
    </source>
</evidence>
<reference evidence="4 5" key="1">
    <citation type="submission" date="2017-04" db="EMBL/GenBank/DDBJ databases">
        <title>Kefir bacterial isolates.</title>
        <authorList>
            <person name="Kim Y."/>
            <person name="Blasche S."/>
            <person name="Patil K.R."/>
        </authorList>
    </citation>
    <scope>NUCLEOTIDE SEQUENCE [LARGE SCALE GENOMIC DNA]</scope>
    <source>
        <strain evidence="4 5">OG2</strain>
    </source>
</reference>
<feature type="compositionally biased region" description="Polar residues" evidence="2">
    <location>
        <begin position="256"/>
        <end position="265"/>
    </location>
</feature>
<keyword evidence="1" id="KW-0677">Repeat</keyword>
<evidence type="ECO:0000313" key="4">
    <source>
        <dbReference type="EMBL" id="PAK85487.1"/>
    </source>
</evidence>
<name>A0A269YIV7_9LACO</name>
<protein>
    <recommendedName>
        <fullName evidence="3">MucBP domain-containing protein</fullName>
    </recommendedName>
</protein>